<comment type="caution">
    <text evidence="4">The sequence shown here is derived from an EMBL/GenBank/DDBJ whole genome shotgun (WGS) entry which is preliminary data.</text>
</comment>
<dbReference type="RefSeq" id="WP_275823370.1">
    <property type="nucleotide sequence ID" value="NZ_JARHUD010000007.1"/>
</dbReference>
<evidence type="ECO:0000313" key="5">
    <source>
        <dbReference type="Proteomes" id="UP001215503"/>
    </source>
</evidence>
<evidence type="ECO:0000256" key="1">
    <source>
        <dbReference type="ARBA" id="ARBA00022857"/>
    </source>
</evidence>
<dbReference type="EMBL" id="JARHUD010000007">
    <property type="protein sequence ID" value="MDF2096677.1"/>
    <property type="molecule type" value="Genomic_DNA"/>
</dbReference>
<dbReference type="InterPro" id="IPR001509">
    <property type="entry name" value="Epimerase_deHydtase"/>
</dbReference>
<evidence type="ECO:0000256" key="2">
    <source>
        <dbReference type="ARBA" id="ARBA00023277"/>
    </source>
</evidence>
<dbReference type="Pfam" id="PF01370">
    <property type="entry name" value="Epimerase"/>
    <property type="match status" value="1"/>
</dbReference>
<feature type="domain" description="NAD-dependent epimerase/dehydratase" evidence="3">
    <location>
        <begin position="3"/>
        <end position="188"/>
    </location>
</feature>
<dbReference type="PANTHER" id="PTHR43103:SF3">
    <property type="entry name" value="ADP-L-GLYCERO-D-MANNO-HEPTOSE-6-EPIMERASE"/>
    <property type="match status" value="1"/>
</dbReference>
<dbReference type="PANTHER" id="PTHR43103">
    <property type="entry name" value="NUCLEOSIDE-DIPHOSPHATE-SUGAR EPIMERASE"/>
    <property type="match status" value="1"/>
</dbReference>
<sequence>MRVLVTGAGGFIGRRLVTRLVEQGKLADADGTPRAITELLLVDRDAAVLEKLVRETDASIKLTSRAGDLRDTNFVEGLFADDVDSVFHLAATLTLDAERDFDTGWAVNMLLPFRMLEACRRQGARPRFVYASSIAVFGGRLPERVDDWQAQRPQTSYGTAKSITELLINDYSRHGLVDGRSLRLPVVMIRPGQAGGGMHSGAVSDLIGALAREPLAGRAITSPLGWDTRFPVVSAGRVAENLLRLHDVPAECFSEGRAVNQPGLTVSVADIAAALGRVAGSEAAKLLSVAPDSALERVVASWPREFVSEVELDPPLLPDPDFDSILRDHVRA</sequence>
<dbReference type="Proteomes" id="UP001215503">
    <property type="component" value="Unassembled WGS sequence"/>
</dbReference>
<gene>
    <name evidence="4" type="ORF">P2G67_11880</name>
</gene>
<organism evidence="4 5">
    <name type="scientific">Aquibaculum arenosum</name>
    <dbReference type="NCBI Taxonomy" id="3032591"/>
    <lineage>
        <taxon>Bacteria</taxon>
        <taxon>Pseudomonadati</taxon>
        <taxon>Pseudomonadota</taxon>
        <taxon>Alphaproteobacteria</taxon>
        <taxon>Rhodospirillales</taxon>
        <taxon>Rhodovibrionaceae</taxon>
        <taxon>Aquibaculum</taxon>
    </lineage>
</organism>
<reference evidence="4 5" key="1">
    <citation type="submission" date="2023-03" db="EMBL/GenBank/DDBJ databases">
        <title>Fodinicurvata sp. CAU 1616 isolated from sea sendiment.</title>
        <authorList>
            <person name="Kim W."/>
        </authorList>
    </citation>
    <scope>NUCLEOTIDE SEQUENCE [LARGE SCALE GENOMIC DNA]</scope>
    <source>
        <strain evidence="4 5">CAU 1616</strain>
    </source>
</reference>
<protein>
    <submittedName>
        <fullName evidence="4">NAD-dependent epimerase/dehydratase family protein</fullName>
    </submittedName>
</protein>
<proteinExistence type="predicted"/>
<keyword evidence="1" id="KW-0521">NADP</keyword>
<dbReference type="SUPFAM" id="SSF51735">
    <property type="entry name" value="NAD(P)-binding Rossmann-fold domains"/>
    <property type="match status" value="1"/>
</dbReference>
<name>A0ABT5YNY1_9PROT</name>
<dbReference type="Gene3D" id="3.40.50.720">
    <property type="entry name" value="NAD(P)-binding Rossmann-like Domain"/>
    <property type="match status" value="1"/>
</dbReference>
<evidence type="ECO:0000259" key="3">
    <source>
        <dbReference type="Pfam" id="PF01370"/>
    </source>
</evidence>
<dbReference type="Gene3D" id="3.90.25.10">
    <property type="entry name" value="UDP-galactose 4-epimerase, domain 1"/>
    <property type="match status" value="1"/>
</dbReference>
<keyword evidence="2" id="KW-0119">Carbohydrate metabolism</keyword>
<keyword evidence="5" id="KW-1185">Reference proteome</keyword>
<dbReference type="InterPro" id="IPR036291">
    <property type="entry name" value="NAD(P)-bd_dom_sf"/>
</dbReference>
<evidence type="ECO:0000313" key="4">
    <source>
        <dbReference type="EMBL" id="MDF2096677.1"/>
    </source>
</evidence>
<accession>A0ABT5YNY1</accession>